<sequence length="379" mass="41297">MRILLLILAVLLAMSSATAEAQSPKRVFIVGDSTASEYGSERAPRQGWGMQLQSFLDPAAWQVKNHAQSGRSSRSFIDEGWLKPVEASLTRGNVLLIQFGHNDEKAEDPTRYNEPAQAFPQWLMRYVALAREKGATPILITPLARRKFERGSKIDQLLDTHGAYSIAVRELAKREQVGLIDLDAASTAWLRALGDDASKPFYMHVPEQKLADDTHLQARGATAVACLVVGAWKTLDPALAKTVVRDTDCGARDTALADRAAQAHPSQVVHEADIARQQPGPHGGAGTTTAYPFFADAPGLSFFFRKRVLHKGAGIGMHQHDKDEVYYVVSGKGRYIMDGTIRDVGPGDAMLTRTGSTHSLMQAGEDDLVILLAYPKAAN</sequence>
<dbReference type="GO" id="GO:0016788">
    <property type="term" value="F:hydrolase activity, acting on ester bonds"/>
    <property type="evidence" value="ECO:0007669"/>
    <property type="project" value="UniProtKB-ARBA"/>
</dbReference>
<dbReference type="SUPFAM" id="SSF52266">
    <property type="entry name" value="SGNH hydrolase"/>
    <property type="match status" value="1"/>
</dbReference>
<feature type="domain" description="Cupin type-2" evidence="4">
    <location>
        <begin position="309"/>
        <end position="373"/>
    </location>
</feature>
<dbReference type="CDD" id="cd01821">
    <property type="entry name" value="Rhamnogalacturan_acetylesterase_like"/>
    <property type="match status" value="1"/>
</dbReference>
<dbReference type="InterPro" id="IPR014710">
    <property type="entry name" value="RmlC-like_jellyroll"/>
</dbReference>
<dbReference type="InterPro" id="IPR013096">
    <property type="entry name" value="Cupin_2"/>
</dbReference>
<evidence type="ECO:0000256" key="2">
    <source>
        <dbReference type="ARBA" id="ARBA00022801"/>
    </source>
</evidence>
<evidence type="ECO:0000259" key="5">
    <source>
        <dbReference type="Pfam" id="PF13472"/>
    </source>
</evidence>
<keyword evidence="3" id="KW-0732">Signal</keyword>
<reference evidence="6 7" key="1">
    <citation type="submission" date="2020-08" db="EMBL/GenBank/DDBJ databases">
        <title>Genome sequence of Thermomonas carbonis KCTC 42013T.</title>
        <authorList>
            <person name="Hyun D.-W."/>
            <person name="Bae J.-W."/>
        </authorList>
    </citation>
    <scope>NUCLEOTIDE SEQUENCE [LARGE SCALE GENOMIC DNA]</scope>
    <source>
        <strain evidence="6 7">KCTC 42013</strain>
    </source>
</reference>
<keyword evidence="2" id="KW-0378">Hydrolase</keyword>
<name>A0A7G9STG5_9GAMM</name>
<dbReference type="InterPro" id="IPR036514">
    <property type="entry name" value="SGNH_hydro_sf"/>
</dbReference>
<dbReference type="Pfam" id="PF07883">
    <property type="entry name" value="Cupin_2"/>
    <property type="match status" value="1"/>
</dbReference>
<dbReference type="Gene3D" id="3.40.50.1110">
    <property type="entry name" value="SGNH hydrolase"/>
    <property type="match status" value="1"/>
</dbReference>
<comment type="similarity">
    <text evidence="1">Belongs to the 'GDSL' lipolytic enzyme family.</text>
</comment>
<evidence type="ECO:0000259" key="4">
    <source>
        <dbReference type="Pfam" id="PF07883"/>
    </source>
</evidence>
<evidence type="ECO:0000256" key="1">
    <source>
        <dbReference type="ARBA" id="ARBA00008668"/>
    </source>
</evidence>
<feature type="domain" description="SGNH hydrolase-type esterase" evidence="5">
    <location>
        <begin position="30"/>
        <end position="220"/>
    </location>
</feature>
<dbReference type="PANTHER" id="PTHR43695:SF1">
    <property type="entry name" value="RHAMNOGALACTURONAN ACETYLESTERASE"/>
    <property type="match status" value="1"/>
</dbReference>
<dbReference type="RefSeq" id="WP_187553655.1">
    <property type="nucleotide sequence ID" value="NZ_BMZL01000002.1"/>
</dbReference>
<dbReference type="InterPro" id="IPR011051">
    <property type="entry name" value="RmlC_Cupin_sf"/>
</dbReference>
<dbReference type="InterPro" id="IPR037459">
    <property type="entry name" value="RhgT-like"/>
</dbReference>
<dbReference type="EMBL" id="CP060719">
    <property type="protein sequence ID" value="QNN71140.1"/>
    <property type="molecule type" value="Genomic_DNA"/>
</dbReference>
<evidence type="ECO:0000313" key="7">
    <source>
        <dbReference type="Proteomes" id="UP000515804"/>
    </source>
</evidence>
<dbReference type="Pfam" id="PF13472">
    <property type="entry name" value="Lipase_GDSL_2"/>
    <property type="match status" value="1"/>
</dbReference>
<evidence type="ECO:0000256" key="3">
    <source>
        <dbReference type="SAM" id="SignalP"/>
    </source>
</evidence>
<accession>A0A7G9STG5</accession>
<dbReference type="InterPro" id="IPR013830">
    <property type="entry name" value="SGNH_hydro"/>
</dbReference>
<feature type="signal peptide" evidence="3">
    <location>
        <begin position="1"/>
        <end position="19"/>
    </location>
</feature>
<dbReference type="KEGG" id="tcn:H9L16_06125"/>
<feature type="chain" id="PRO_5028916327" evidence="3">
    <location>
        <begin position="20"/>
        <end position="379"/>
    </location>
</feature>
<protein>
    <submittedName>
        <fullName evidence="6">Cupin domain-containing protein</fullName>
    </submittedName>
</protein>
<dbReference type="CDD" id="cd02221">
    <property type="entry name" value="cupin_TM1287-like"/>
    <property type="match status" value="1"/>
</dbReference>
<dbReference type="SUPFAM" id="SSF51182">
    <property type="entry name" value="RmlC-like cupins"/>
    <property type="match status" value="1"/>
</dbReference>
<dbReference type="AlphaFoldDB" id="A0A7G9STG5"/>
<proteinExistence type="inferred from homology"/>
<organism evidence="6 7">
    <name type="scientific">Thermomonas carbonis</name>
    <dbReference type="NCBI Taxonomy" id="1463158"/>
    <lineage>
        <taxon>Bacteria</taxon>
        <taxon>Pseudomonadati</taxon>
        <taxon>Pseudomonadota</taxon>
        <taxon>Gammaproteobacteria</taxon>
        <taxon>Lysobacterales</taxon>
        <taxon>Lysobacteraceae</taxon>
        <taxon>Thermomonas</taxon>
    </lineage>
</organism>
<dbReference type="Proteomes" id="UP000515804">
    <property type="component" value="Chromosome"/>
</dbReference>
<dbReference type="Gene3D" id="2.60.120.10">
    <property type="entry name" value="Jelly Rolls"/>
    <property type="match status" value="1"/>
</dbReference>
<gene>
    <name evidence="6" type="ORF">H9L16_06125</name>
</gene>
<dbReference type="PANTHER" id="PTHR43695">
    <property type="entry name" value="PUTATIVE (AFU_ORTHOLOGUE AFUA_2G17250)-RELATED"/>
    <property type="match status" value="1"/>
</dbReference>
<keyword evidence="7" id="KW-1185">Reference proteome</keyword>
<evidence type="ECO:0000313" key="6">
    <source>
        <dbReference type="EMBL" id="QNN71140.1"/>
    </source>
</evidence>